<dbReference type="InterPro" id="IPR029062">
    <property type="entry name" value="Class_I_gatase-like"/>
</dbReference>
<organism evidence="4 5">
    <name type="scientific">Basidiobolus ranarum</name>
    <dbReference type="NCBI Taxonomy" id="34480"/>
    <lineage>
        <taxon>Eukaryota</taxon>
        <taxon>Fungi</taxon>
        <taxon>Fungi incertae sedis</taxon>
        <taxon>Zoopagomycota</taxon>
        <taxon>Entomophthoromycotina</taxon>
        <taxon>Basidiobolomycetes</taxon>
        <taxon>Basidiobolales</taxon>
        <taxon>Basidiobolaceae</taxon>
        <taxon>Basidiobolus</taxon>
    </lineage>
</organism>
<sequence length="697" mass="78474">MIPVRRQFLDTGLKFKKSFFSRFNLTTTVNRPRFLSSVNTYPIKSISNMNILLYSGEGTSPSSLQQTEFCLRKLLGDHYAVTKVDKKVLRDEPWEDKTSLLVIPGGRDLPYCRDLDGLANDRIKKYVNEGGNYLGFCAGGYYGSGEVDFEKGTSLEVLGERELKFFPGCCKGCVYPGFVYDSEAGATAASIELDSVFAFSNKELPKKLKVYYNGGGYFAKPYQYQNTKVLAWYEKVGNSEPKPAIVRCQVGKGIAVLTGVHPEYSAERFNIQQYEKPQLVKDLVEHETGREALMRTLLSHMGLVLNDDGFILPDPTPIYFCSTPSNTLISLRNRFKDITDQNDKLEDILDTFQFIFKDDIGSELAGMKVGKEENEKTIIICQSPPKSSYTPEFNINTYFENLRKERMRLKANPISSQFGSHLMYSEVITSTQTMITKNPTFAANLPNGLVCIGTKQLAGKGRGQNSWVSPPGCLQFSMLLRHPLKSSGSAIFVQYLLSLAIVEGVRGKPGYEEIPVRIKWPNDVYAATPETMYLSEPKYVKIGGILVNSSFSNNEFELVAGAGVNADNSYPTTSINRLIESYNEHNLKKLPLLSQEELAASIFATFNRFYNEFCENGNGFVPFLELYYKRWLHSHKIITLQEHDSARVRIVGITHDYGFLETVAIDDNNMDLKQKYTLQPDGNSFDMMKGLISRKAV</sequence>
<evidence type="ECO:0000256" key="1">
    <source>
        <dbReference type="ARBA" id="ARBA00009934"/>
    </source>
</evidence>
<dbReference type="PANTHER" id="PTHR12835">
    <property type="entry name" value="BIOTIN PROTEIN LIGASE"/>
    <property type="match status" value="1"/>
</dbReference>
<dbReference type="SUPFAM" id="SSF55681">
    <property type="entry name" value="Class II aaRS and biotin synthetases"/>
    <property type="match status" value="1"/>
</dbReference>
<dbReference type="Pfam" id="PF03099">
    <property type="entry name" value="BPL_LplA_LipB"/>
    <property type="match status" value="1"/>
</dbReference>
<dbReference type="InterPro" id="IPR045864">
    <property type="entry name" value="aa-tRNA-synth_II/BPL/LPL"/>
</dbReference>
<keyword evidence="5" id="KW-1185">Reference proteome</keyword>
<dbReference type="InterPro" id="IPR019197">
    <property type="entry name" value="Biotin-prot_ligase_N"/>
</dbReference>
<dbReference type="EMBL" id="JASJQH010007650">
    <property type="protein sequence ID" value="KAK9703318.1"/>
    <property type="molecule type" value="Genomic_DNA"/>
</dbReference>
<dbReference type="InterPro" id="IPR004408">
    <property type="entry name" value="Biotin_CoA_COase_ligase"/>
</dbReference>
<evidence type="ECO:0000313" key="5">
    <source>
        <dbReference type="Proteomes" id="UP001479436"/>
    </source>
</evidence>
<dbReference type="CDD" id="cd03144">
    <property type="entry name" value="GATase1_ScBLP_like"/>
    <property type="match status" value="1"/>
</dbReference>
<dbReference type="SUPFAM" id="SSF52317">
    <property type="entry name" value="Class I glutamine amidotransferase-like"/>
    <property type="match status" value="1"/>
</dbReference>
<keyword evidence="2" id="KW-0436">Ligase</keyword>
<name>A0ABR2VVE5_9FUNG</name>
<dbReference type="Gene3D" id="3.30.930.10">
    <property type="entry name" value="Bira Bifunctional Protein, Domain 2"/>
    <property type="match status" value="1"/>
</dbReference>
<dbReference type="PANTHER" id="PTHR12835:SF5">
    <property type="entry name" value="BIOTIN--PROTEIN LIGASE"/>
    <property type="match status" value="1"/>
</dbReference>
<reference evidence="4 5" key="1">
    <citation type="submission" date="2023-04" db="EMBL/GenBank/DDBJ databases">
        <title>Genome of Basidiobolus ranarum AG-B5.</title>
        <authorList>
            <person name="Stajich J.E."/>
            <person name="Carter-House D."/>
            <person name="Gryganskyi A."/>
        </authorList>
    </citation>
    <scope>NUCLEOTIDE SEQUENCE [LARGE SCALE GENOMIC DNA]</scope>
    <source>
        <strain evidence="4 5">AG-B5</strain>
    </source>
</reference>
<evidence type="ECO:0000259" key="3">
    <source>
        <dbReference type="PROSITE" id="PS51733"/>
    </source>
</evidence>
<accession>A0ABR2VVE5</accession>
<comment type="similarity">
    <text evidence="1">Belongs to the biotin--protein ligase family.</text>
</comment>
<evidence type="ECO:0000256" key="2">
    <source>
        <dbReference type="ARBA" id="ARBA00022598"/>
    </source>
</evidence>
<dbReference type="Proteomes" id="UP001479436">
    <property type="component" value="Unassembled WGS sequence"/>
</dbReference>
<dbReference type="InterPro" id="IPR004143">
    <property type="entry name" value="BPL_LPL_catalytic"/>
</dbReference>
<feature type="domain" description="BPL/LPL catalytic" evidence="3">
    <location>
        <begin position="410"/>
        <end position="614"/>
    </location>
</feature>
<comment type="caution">
    <text evidence="4">The sequence shown here is derived from an EMBL/GenBank/DDBJ whole genome shotgun (WGS) entry which is preliminary data.</text>
</comment>
<protein>
    <submittedName>
        <fullName evidence="4">Biotin holocarboxylase synthetase</fullName>
    </submittedName>
</protein>
<gene>
    <name evidence="4" type="primary">BPL1</name>
    <name evidence="4" type="ORF">K7432_010805</name>
</gene>
<dbReference type="CDD" id="cd16442">
    <property type="entry name" value="BPL"/>
    <property type="match status" value="1"/>
</dbReference>
<evidence type="ECO:0000313" key="4">
    <source>
        <dbReference type="EMBL" id="KAK9703318.1"/>
    </source>
</evidence>
<proteinExistence type="inferred from homology"/>
<dbReference type="NCBIfam" id="TIGR00121">
    <property type="entry name" value="birA_ligase"/>
    <property type="match status" value="1"/>
</dbReference>
<dbReference type="PROSITE" id="PS51733">
    <property type="entry name" value="BPL_LPL_CATALYTIC"/>
    <property type="match status" value="1"/>
</dbReference>
<dbReference type="Pfam" id="PF09825">
    <property type="entry name" value="BPL_N"/>
    <property type="match status" value="1"/>
</dbReference>